<organism evidence="1 2">
    <name type="scientific">Thiothrix lacustris</name>
    <dbReference type="NCBI Taxonomy" id="525917"/>
    <lineage>
        <taxon>Bacteria</taxon>
        <taxon>Pseudomonadati</taxon>
        <taxon>Pseudomonadota</taxon>
        <taxon>Gammaproteobacteria</taxon>
        <taxon>Thiotrichales</taxon>
        <taxon>Thiotrichaceae</taxon>
        <taxon>Thiothrix</taxon>
    </lineage>
</organism>
<accession>A0ABY9MT72</accession>
<name>A0ABY9MT72_9GAMM</name>
<evidence type="ECO:0000313" key="2">
    <source>
        <dbReference type="Proteomes" id="UP001236657"/>
    </source>
</evidence>
<keyword evidence="2" id="KW-1185">Reference proteome</keyword>
<protein>
    <submittedName>
        <fullName evidence="1">Uncharacterized protein</fullName>
    </submittedName>
</protein>
<reference evidence="1 2" key="1">
    <citation type="submission" date="2023-08" db="EMBL/GenBank/DDBJ databases">
        <title>New molecular markers tilS and rpoB for phylogenetic and monitoring studies of the genus Thiothrix biodiversity.</title>
        <authorList>
            <person name="Ravin N.V."/>
            <person name="Smolyakov D."/>
            <person name="Markov N.D."/>
            <person name="Beletsky A.V."/>
            <person name="Mardanov A.V."/>
            <person name="Rudenko T.S."/>
            <person name="Grabovich M.Y."/>
        </authorList>
    </citation>
    <scope>NUCLEOTIDE SEQUENCE [LARGE SCALE GENOMIC DNA]</scope>
    <source>
        <strain evidence="1 2">MK1</strain>
    </source>
</reference>
<dbReference type="EMBL" id="CP133218">
    <property type="protein sequence ID" value="WML91855.1"/>
    <property type="molecule type" value="Genomic_DNA"/>
</dbReference>
<evidence type="ECO:0000313" key="1">
    <source>
        <dbReference type="EMBL" id="WML91855.1"/>
    </source>
</evidence>
<dbReference type="Proteomes" id="UP001236657">
    <property type="component" value="Chromosome"/>
</dbReference>
<dbReference type="RefSeq" id="WP_308896793.1">
    <property type="nucleotide sequence ID" value="NZ_CP133218.1"/>
</dbReference>
<sequence length="60" mass="6589">MNILQKYPFALAITLSLVLIDIGSSLVMAYTIAETAQTTYYDNNHEITCPATGKAFKQSC</sequence>
<gene>
    <name evidence="1" type="ORF">RCF98_05820</name>
</gene>
<proteinExistence type="predicted"/>